<dbReference type="EMBL" id="FPBD01000014">
    <property type="protein sequence ID" value="SFU16971.1"/>
    <property type="molecule type" value="Genomic_DNA"/>
</dbReference>
<name>A0A1I7DZ61_9HYPH</name>
<evidence type="ECO:0000313" key="1">
    <source>
        <dbReference type="EMBL" id="SFU16971.1"/>
    </source>
</evidence>
<organism evidence="1 2">
    <name type="scientific">Pseudovibrio denitrificans</name>
    <dbReference type="NCBI Taxonomy" id="258256"/>
    <lineage>
        <taxon>Bacteria</taxon>
        <taxon>Pseudomonadati</taxon>
        <taxon>Pseudomonadota</taxon>
        <taxon>Alphaproteobacteria</taxon>
        <taxon>Hyphomicrobiales</taxon>
        <taxon>Stappiaceae</taxon>
        <taxon>Pseudovibrio</taxon>
    </lineage>
</organism>
<protein>
    <submittedName>
        <fullName evidence="1">Uncharacterized protein</fullName>
    </submittedName>
</protein>
<evidence type="ECO:0000313" key="2">
    <source>
        <dbReference type="Proteomes" id="UP000183371"/>
    </source>
</evidence>
<proteinExistence type="predicted"/>
<accession>A0A1I7DZ61</accession>
<dbReference type="Proteomes" id="UP000183371">
    <property type="component" value="Unassembled WGS sequence"/>
</dbReference>
<dbReference type="AlphaFoldDB" id="A0A1I7DZ61"/>
<keyword evidence="2" id="KW-1185">Reference proteome</keyword>
<sequence>MPQIPSLKSIQAFEVVVRHLSFKDAANDTRISIECVMGTRDRVKTLTGKVSNNTFWDYGGSSKDTFLFKGSSFGSVVIEDLAAGSGTGGCDQVGWHTFEQPAPGAGKCQSTGQ</sequence>
<reference evidence="2" key="1">
    <citation type="submission" date="2016-10" db="EMBL/GenBank/DDBJ databases">
        <authorList>
            <person name="Varghese N."/>
            <person name="Submissions S."/>
        </authorList>
    </citation>
    <scope>NUCLEOTIDE SEQUENCE [LARGE SCALE GENOMIC DNA]</scope>
    <source>
        <strain evidence="2">DSM 17465</strain>
    </source>
</reference>
<gene>
    <name evidence="1" type="ORF">SAMN05444141_1144</name>
</gene>